<feature type="region of interest" description="Disordered" evidence="7">
    <location>
        <begin position="41"/>
        <end position="62"/>
    </location>
</feature>
<protein>
    <submittedName>
        <fullName evidence="9">Endopeptidase</fullName>
    </submittedName>
</protein>
<dbReference type="GO" id="GO:0006508">
    <property type="term" value="P:proteolysis"/>
    <property type="evidence" value="ECO:0007669"/>
    <property type="project" value="UniProtKB-KW"/>
</dbReference>
<keyword evidence="4" id="KW-0378">Hydrolase</keyword>
<evidence type="ECO:0000313" key="10">
    <source>
        <dbReference type="Proteomes" id="UP000238220"/>
    </source>
</evidence>
<accession>A0A2S5TI72</accession>
<reference evidence="9 10" key="1">
    <citation type="submission" date="2018-02" db="EMBL/GenBank/DDBJ databases">
        <title>Genome sequencing of Solimonas sp. HR-BB.</title>
        <authorList>
            <person name="Lee Y."/>
            <person name="Jeon C.O."/>
        </authorList>
    </citation>
    <scope>NUCLEOTIDE SEQUENCE [LARGE SCALE GENOMIC DNA]</scope>
    <source>
        <strain evidence="9 10">HR-BB</strain>
    </source>
</reference>
<dbReference type="CDD" id="cd12797">
    <property type="entry name" value="M23_peptidase"/>
    <property type="match status" value="1"/>
</dbReference>
<sequence>MRIFWTLLAGLIVGGMLALWSATTPTEASVGTATPAIAAAPAAAPPPADIPRQPESPDTPIDAERSLASEHRPAASALQIPVEGIAAEQLQDSFADGRGGTRVHEAIDILAPAGTPVLAAADGRIVKLFTSVPGGLTIYQFDRGETLAYYYAHLQRYADGLAEGQEVRRGDVIGHVGSSGNADPASSHLHFAIFMLGPEKHWWQGTAINPYPLLTSRGPRP</sequence>
<organism evidence="9 10">
    <name type="scientific">Solimonas fluminis</name>
    <dbReference type="NCBI Taxonomy" id="2086571"/>
    <lineage>
        <taxon>Bacteria</taxon>
        <taxon>Pseudomonadati</taxon>
        <taxon>Pseudomonadota</taxon>
        <taxon>Gammaproteobacteria</taxon>
        <taxon>Nevskiales</taxon>
        <taxon>Nevskiaceae</taxon>
        <taxon>Solimonas</taxon>
    </lineage>
</organism>
<dbReference type="PANTHER" id="PTHR21666">
    <property type="entry name" value="PEPTIDASE-RELATED"/>
    <property type="match status" value="1"/>
</dbReference>
<evidence type="ECO:0000256" key="2">
    <source>
        <dbReference type="ARBA" id="ARBA00022670"/>
    </source>
</evidence>
<dbReference type="OrthoDB" id="9800107at2"/>
<evidence type="ECO:0000256" key="4">
    <source>
        <dbReference type="ARBA" id="ARBA00022801"/>
    </source>
</evidence>
<evidence type="ECO:0000256" key="5">
    <source>
        <dbReference type="ARBA" id="ARBA00022833"/>
    </source>
</evidence>
<dbReference type="InterPro" id="IPR016047">
    <property type="entry name" value="M23ase_b-sheet_dom"/>
</dbReference>
<keyword evidence="10" id="KW-1185">Reference proteome</keyword>
<dbReference type="SUPFAM" id="SSF51261">
    <property type="entry name" value="Duplicated hybrid motif"/>
    <property type="match status" value="1"/>
</dbReference>
<dbReference type="PANTHER" id="PTHR21666:SF288">
    <property type="entry name" value="CELL DIVISION PROTEIN YTFB"/>
    <property type="match status" value="1"/>
</dbReference>
<comment type="caution">
    <text evidence="9">The sequence shown here is derived from an EMBL/GenBank/DDBJ whole genome shotgun (WGS) entry which is preliminary data.</text>
</comment>
<name>A0A2S5TI72_9GAMM</name>
<dbReference type="Proteomes" id="UP000238220">
    <property type="component" value="Unassembled WGS sequence"/>
</dbReference>
<dbReference type="GO" id="GO:0004222">
    <property type="term" value="F:metalloendopeptidase activity"/>
    <property type="evidence" value="ECO:0007669"/>
    <property type="project" value="TreeGrafter"/>
</dbReference>
<keyword evidence="6" id="KW-0482">Metalloprotease</keyword>
<evidence type="ECO:0000256" key="1">
    <source>
        <dbReference type="ARBA" id="ARBA00001947"/>
    </source>
</evidence>
<comment type="cofactor">
    <cofactor evidence="1">
        <name>Zn(2+)</name>
        <dbReference type="ChEBI" id="CHEBI:29105"/>
    </cofactor>
</comment>
<keyword evidence="3" id="KW-0479">Metal-binding</keyword>
<evidence type="ECO:0000256" key="6">
    <source>
        <dbReference type="ARBA" id="ARBA00023049"/>
    </source>
</evidence>
<gene>
    <name evidence="9" type="ORF">C3942_07775</name>
</gene>
<dbReference type="RefSeq" id="WP_104229809.1">
    <property type="nucleotide sequence ID" value="NZ_PSNW01000003.1"/>
</dbReference>
<evidence type="ECO:0000256" key="3">
    <source>
        <dbReference type="ARBA" id="ARBA00022723"/>
    </source>
</evidence>
<dbReference type="Pfam" id="PF01551">
    <property type="entry name" value="Peptidase_M23"/>
    <property type="match status" value="1"/>
</dbReference>
<dbReference type="AlphaFoldDB" id="A0A2S5TI72"/>
<dbReference type="EMBL" id="PSNW01000003">
    <property type="protein sequence ID" value="PPE74652.1"/>
    <property type="molecule type" value="Genomic_DNA"/>
</dbReference>
<dbReference type="InterPro" id="IPR050570">
    <property type="entry name" value="Cell_wall_metabolism_enzyme"/>
</dbReference>
<evidence type="ECO:0000259" key="8">
    <source>
        <dbReference type="Pfam" id="PF01551"/>
    </source>
</evidence>
<feature type="domain" description="M23ase beta-sheet core" evidence="8">
    <location>
        <begin position="103"/>
        <end position="195"/>
    </location>
</feature>
<keyword evidence="2" id="KW-0645">Protease</keyword>
<keyword evidence="5" id="KW-0862">Zinc</keyword>
<dbReference type="GO" id="GO:0046872">
    <property type="term" value="F:metal ion binding"/>
    <property type="evidence" value="ECO:0007669"/>
    <property type="project" value="UniProtKB-KW"/>
</dbReference>
<dbReference type="Gene3D" id="2.70.70.10">
    <property type="entry name" value="Glucose Permease (Domain IIA)"/>
    <property type="match status" value="1"/>
</dbReference>
<evidence type="ECO:0000313" key="9">
    <source>
        <dbReference type="EMBL" id="PPE74652.1"/>
    </source>
</evidence>
<evidence type="ECO:0000256" key="7">
    <source>
        <dbReference type="SAM" id="MobiDB-lite"/>
    </source>
</evidence>
<proteinExistence type="predicted"/>
<dbReference type="InterPro" id="IPR011055">
    <property type="entry name" value="Dup_hybrid_motif"/>
</dbReference>